<evidence type="ECO:0000313" key="1">
    <source>
        <dbReference type="EMBL" id="GLQ26736.1"/>
    </source>
</evidence>
<sequence length="59" mass="6471">MNVLAILVAAGVSAGCMDQVDLRDFGSLSMRLSKRSIARRKAAWTKEVGKSSENKWWSG</sequence>
<keyword evidence="2" id="KW-1185">Reference proteome</keyword>
<comment type="caution">
    <text evidence="1">The sequence shown here is derived from an EMBL/GenBank/DDBJ whole genome shotgun (WGS) entry which is preliminary data.</text>
</comment>
<dbReference type="Proteomes" id="UP001161388">
    <property type="component" value="Unassembled WGS sequence"/>
</dbReference>
<dbReference type="RefSeq" id="WP_284372181.1">
    <property type="nucleotide sequence ID" value="NZ_BSNL01000001.1"/>
</dbReference>
<accession>A0ABQ5VI23</accession>
<reference evidence="1" key="2">
    <citation type="submission" date="2023-01" db="EMBL/GenBank/DDBJ databases">
        <title>Draft genome sequence of Sulfitobacter pacificus strain NBRC 109915.</title>
        <authorList>
            <person name="Sun Q."/>
            <person name="Mori K."/>
        </authorList>
    </citation>
    <scope>NUCLEOTIDE SEQUENCE</scope>
    <source>
        <strain evidence="1">NBRC 109915</strain>
    </source>
</reference>
<gene>
    <name evidence="1" type="ORF">GCM10007927_15390</name>
</gene>
<proteinExistence type="predicted"/>
<organism evidence="1 2">
    <name type="scientific">Sulfitobacter pacificus</name>
    <dbReference type="NCBI Taxonomy" id="1499314"/>
    <lineage>
        <taxon>Bacteria</taxon>
        <taxon>Pseudomonadati</taxon>
        <taxon>Pseudomonadota</taxon>
        <taxon>Alphaproteobacteria</taxon>
        <taxon>Rhodobacterales</taxon>
        <taxon>Roseobacteraceae</taxon>
        <taxon>Sulfitobacter</taxon>
    </lineage>
</organism>
<dbReference type="EMBL" id="BSNL01000001">
    <property type="protein sequence ID" value="GLQ26736.1"/>
    <property type="molecule type" value="Genomic_DNA"/>
</dbReference>
<protein>
    <submittedName>
        <fullName evidence="1">Uncharacterized protein</fullName>
    </submittedName>
</protein>
<reference evidence="1" key="1">
    <citation type="journal article" date="2014" name="Int. J. Syst. Evol. Microbiol.">
        <title>Complete genome of a new Firmicutes species belonging to the dominant human colonic microbiota ('Ruminococcus bicirculans') reveals two chromosomes and a selective capacity to utilize plant glucans.</title>
        <authorList>
            <consortium name="NISC Comparative Sequencing Program"/>
            <person name="Wegmann U."/>
            <person name="Louis P."/>
            <person name="Goesmann A."/>
            <person name="Henrissat B."/>
            <person name="Duncan S.H."/>
            <person name="Flint H.J."/>
        </authorList>
    </citation>
    <scope>NUCLEOTIDE SEQUENCE</scope>
    <source>
        <strain evidence="1">NBRC 109915</strain>
    </source>
</reference>
<name>A0ABQ5VI23_9RHOB</name>
<evidence type="ECO:0000313" key="2">
    <source>
        <dbReference type="Proteomes" id="UP001161388"/>
    </source>
</evidence>